<gene>
    <name evidence="3" type="ORF">NCTC9601_04836</name>
</gene>
<evidence type="ECO:0008006" key="5">
    <source>
        <dbReference type="Google" id="ProtNLM"/>
    </source>
</evidence>
<organism evidence="3 4">
    <name type="scientific">Klebsiella pneumoniae</name>
    <dbReference type="NCBI Taxonomy" id="573"/>
    <lineage>
        <taxon>Bacteria</taxon>
        <taxon>Pseudomonadati</taxon>
        <taxon>Pseudomonadota</taxon>
        <taxon>Gammaproteobacteria</taxon>
        <taxon>Enterobacterales</taxon>
        <taxon>Enterobacteriaceae</taxon>
        <taxon>Klebsiella/Raoultella group</taxon>
        <taxon>Klebsiella</taxon>
        <taxon>Klebsiella pneumoniae complex</taxon>
    </lineage>
</organism>
<dbReference type="Proteomes" id="UP000251123">
    <property type="component" value="Unassembled WGS sequence"/>
</dbReference>
<feature type="signal peptide" evidence="2">
    <location>
        <begin position="1"/>
        <end position="20"/>
    </location>
</feature>
<dbReference type="AlphaFoldDB" id="A0A2X3CZY5"/>
<proteinExistence type="predicted"/>
<evidence type="ECO:0000256" key="2">
    <source>
        <dbReference type="SAM" id="SignalP"/>
    </source>
</evidence>
<reference evidence="3 4" key="1">
    <citation type="submission" date="2018-06" db="EMBL/GenBank/DDBJ databases">
        <authorList>
            <consortium name="Pathogen Informatics"/>
            <person name="Doyle S."/>
        </authorList>
    </citation>
    <scope>NUCLEOTIDE SEQUENCE [LARGE SCALE GENOMIC DNA]</scope>
    <source>
        <strain evidence="3 4">NCTC9601</strain>
    </source>
</reference>
<protein>
    <recommendedName>
        <fullName evidence="5">Secreted protein</fullName>
    </recommendedName>
</protein>
<feature type="chain" id="PRO_5016083226" description="Secreted protein" evidence="2">
    <location>
        <begin position="21"/>
        <end position="92"/>
    </location>
</feature>
<evidence type="ECO:0000256" key="1">
    <source>
        <dbReference type="SAM" id="MobiDB-lite"/>
    </source>
</evidence>
<sequence>MLQAMSIPISIFIALSPMMAASQIHSDEPHTCAMPRTELATPARSVNGPSAWAHRDAEPNGEAGANHAQPDQGDGLASGEAQRHACRQKQHL</sequence>
<keyword evidence="2" id="KW-0732">Signal</keyword>
<evidence type="ECO:0000313" key="4">
    <source>
        <dbReference type="Proteomes" id="UP000251123"/>
    </source>
</evidence>
<name>A0A2X3CZY5_KLEPN</name>
<feature type="region of interest" description="Disordered" evidence="1">
    <location>
        <begin position="36"/>
        <end position="92"/>
    </location>
</feature>
<accession>A0A2X3CZY5</accession>
<dbReference type="EMBL" id="UASN01000022">
    <property type="protein sequence ID" value="SQC17651.1"/>
    <property type="molecule type" value="Genomic_DNA"/>
</dbReference>
<evidence type="ECO:0000313" key="3">
    <source>
        <dbReference type="EMBL" id="SQC17651.1"/>
    </source>
</evidence>